<proteinExistence type="predicted"/>
<protein>
    <submittedName>
        <fullName evidence="1">Uncharacterized protein</fullName>
    </submittedName>
</protein>
<accession>A0AAV2W007</accession>
<reference evidence="1 2" key="1">
    <citation type="journal article" date="2013" name="ISME J.">
        <title>Comparative genomics of pathogenic lineages of Vibrio nigripulchritudo identifies virulence-associated traits.</title>
        <authorList>
            <person name="Goudenege D."/>
            <person name="Labreuche Y."/>
            <person name="Krin E."/>
            <person name="Ansquer D."/>
            <person name="Mangenot S."/>
            <person name="Calteau A."/>
            <person name="Medigue C."/>
            <person name="Mazel D."/>
            <person name="Polz M.F."/>
            <person name="Le Roux F."/>
        </authorList>
    </citation>
    <scope>NUCLEOTIDE SEQUENCE [LARGE SCALE GENOMIC DNA]</scope>
    <source>
        <strain evidence="1 2">SOn1</strain>
    </source>
</reference>
<evidence type="ECO:0000313" key="2">
    <source>
        <dbReference type="Proteomes" id="UP000018211"/>
    </source>
</evidence>
<dbReference type="AlphaFoldDB" id="A0AAV2W007"/>
<dbReference type="EMBL" id="CAOF01000201">
    <property type="protein sequence ID" value="CCO50360.1"/>
    <property type="molecule type" value="Genomic_DNA"/>
</dbReference>
<comment type="caution">
    <text evidence="1">The sequence shown here is derived from an EMBL/GenBank/DDBJ whole genome shotgun (WGS) entry which is preliminary data.</text>
</comment>
<name>A0AAV2W007_9VIBR</name>
<gene>
    <name evidence="1" type="ORF">VIBNISOn1_p0197</name>
</gene>
<dbReference type="Proteomes" id="UP000018211">
    <property type="component" value="Unassembled WGS sequence"/>
</dbReference>
<organism evidence="1 2">
    <name type="scientific">Vibrio nigripulchritudo SOn1</name>
    <dbReference type="NCBI Taxonomy" id="1238450"/>
    <lineage>
        <taxon>Bacteria</taxon>
        <taxon>Pseudomonadati</taxon>
        <taxon>Pseudomonadota</taxon>
        <taxon>Gammaproteobacteria</taxon>
        <taxon>Vibrionales</taxon>
        <taxon>Vibrionaceae</taxon>
        <taxon>Vibrio</taxon>
    </lineage>
</organism>
<evidence type="ECO:0000313" key="1">
    <source>
        <dbReference type="EMBL" id="CCO50360.1"/>
    </source>
</evidence>
<sequence length="55" mass="6292">MENLNEYNEIPGRPVVVDNKLWEYISHVTRPFSRDSLGIATGLGRRAIRSTLHVL</sequence>